<evidence type="ECO:0000313" key="1">
    <source>
        <dbReference type="EMBL" id="KAA0026037.1"/>
    </source>
</evidence>
<dbReference type="Proteomes" id="UP000321947">
    <property type="component" value="Unassembled WGS sequence"/>
</dbReference>
<reference evidence="3 4" key="1">
    <citation type="submission" date="2019-08" db="EMBL/GenBank/DDBJ databases">
        <title>Draft genome sequences of two oriental melons (Cucumis melo L. var makuwa).</title>
        <authorList>
            <person name="Kwon S.-Y."/>
        </authorList>
    </citation>
    <scope>NUCLEOTIDE SEQUENCE [LARGE SCALE GENOMIC DNA]</scope>
    <source>
        <strain evidence="4">cv. Chang Bougi</strain>
        <strain evidence="3">cv. SW 3</strain>
        <tissue evidence="1">Leaf</tissue>
    </source>
</reference>
<evidence type="ECO:0000313" key="3">
    <source>
        <dbReference type="Proteomes" id="UP000321393"/>
    </source>
</evidence>
<accession>A0A5A7SMT5</accession>
<dbReference type="EMBL" id="SSTD01004786">
    <property type="protein sequence ID" value="TYK22841.1"/>
    <property type="molecule type" value="Genomic_DNA"/>
</dbReference>
<gene>
    <name evidence="2" type="ORF">E5676_scaffold115G00230</name>
    <name evidence="1" type="ORF">E6C27_scaffold581G00220</name>
</gene>
<evidence type="ECO:0000313" key="4">
    <source>
        <dbReference type="Proteomes" id="UP000321947"/>
    </source>
</evidence>
<protein>
    <submittedName>
        <fullName evidence="1">Uncharacterized protein</fullName>
    </submittedName>
</protein>
<dbReference type="AlphaFoldDB" id="A0A5A7SMT5"/>
<name>A0A5A7SMT5_CUCMM</name>
<dbReference type="Proteomes" id="UP000321393">
    <property type="component" value="Unassembled WGS sequence"/>
</dbReference>
<dbReference type="EMBL" id="SSTE01022985">
    <property type="protein sequence ID" value="KAA0026037.1"/>
    <property type="molecule type" value="Genomic_DNA"/>
</dbReference>
<dbReference type="OrthoDB" id="1374661at2759"/>
<proteinExistence type="predicted"/>
<sequence length="119" mass="13918">MIVQEGLTTEDNVKLRLQEFEALDEKRLKAQQALKCYKARMSKAFDKHVKPRSFQVGDLVLAVKRPFITTRHIRNKFTPKWDGPYIVKEVYTNDAYKIVDREGLKIGPINGKFLKKFYA</sequence>
<organism evidence="1 3">
    <name type="scientific">Cucumis melo var. makuwa</name>
    <name type="common">Oriental melon</name>
    <dbReference type="NCBI Taxonomy" id="1194695"/>
    <lineage>
        <taxon>Eukaryota</taxon>
        <taxon>Viridiplantae</taxon>
        <taxon>Streptophyta</taxon>
        <taxon>Embryophyta</taxon>
        <taxon>Tracheophyta</taxon>
        <taxon>Spermatophyta</taxon>
        <taxon>Magnoliopsida</taxon>
        <taxon>eudicotyledons</taxon>
        <taxon>Gunneridae</taxon>
        <taxon>Pentapetalae</taxon>
        <taxon>rosids</taxon>
        <taxon>fabids</taxon>
        <taxon>Cucurbitales</taxon>
        <taxon>Cucurbitaceae</taxon>
        <taxon>Benincaseae</taxon>
        <taxon>Cucumis</taxon>
    </lineage>
</organism>
<evidence type="ECO:0000313" key="2">
    <source>
        <dbReference type="EMBL" id="TYK22841.1"/>
    </source>
</evidence>
<comment type="caution">
    <text evidence="1">The sequence shown here is derived from an EMBL/GenBank/DDBJ whole genome shotgun (WGS) entry which is preliminary data.</text>
</comment>